<dbReference type="Gene3D" id="3.60.10.10">
    <property type="entry name" value="Endonuclease/exonuclease/phosphatase"/>
    <property type="match status" value="1"/>
</dbReference>
<accession>A0AAD8MNU6</accession>
<dbReference type="SUPFAM" id="SSF56219">
    <property type="entry name" value="DNase I-like"/>
    <property type="match status" value="1"/>
</dbReference>
<sequence>MRKTFQMSLEFQTHWSSIIDTGNIDDHGDSQSTLCQMLGKVKIKGPGRPKKRKNIKNPFEIGRCKSWLISRKGSVHENNKGLIQKGEGVGKQPSGTSEAELILESAMDIGLILKEDKEKTLETIKEQLDKVELDVPTTLGAFWRHLDCLKKKEEFDLINAELRGNWVGVSLQFRNGGCVFNLFNVYAPYGTQEKLALWQDFRRISALLDSSPTIFIGDVNEVRFQMERSNCNTRPREMREFNNWIEDSNLLEIPLENANFTWIGPNDKRSRLDRAFSNSE</sequence>
<dbReference type="AlphaFoldDB" id="A0AAD8MNU6"/>
<gene>
    <name evidence="1" type="ORF">POM88_026665</name>
</gene>
<name>A0AAD8MNU6_9APIA</name>
<evidence type="ECO:0008006" key="3">
    <source>
        <dbReference type="Google" id="ProtNLM"/>
    </source>
</evidence>
<reference evidence="1" key="1">
    <citation type="submission" date="2023-02" db="EMBL/GenBank/DDBJ databases">
        <title>Genome of toxic invasive species Heracleum sosnowskyi carries increased number of genes despite the absence of recent whole-genome duplications.</title>
        <authorList>
            <person name="Schelkunov M."/>
            <person name="Shtratnikova V."/>
            <person name="Makarenko M."/>
            <person name="Klepikova A."/>
            <person name="Omelchenko D."/>
            <person name="Novikova G."/>
            <person name="Obukhova E."/>
            <person name="Bogdanov V."/>
            <person name="Penin A."/>
            <person name="Logacheva M."/>
        </authorList>
    </citation>
    <scope>NUCLEOTIDE SEQUENCE</scope>
    <source>
        <strain evidence="1">Hsosn_3</strain>
        <tissue evidence="1">Leaf</tissue>
    </source>
</reference>
<organism evidence="1 2">
    <name type="scientific">Heracleum sosnowskyi</name>
    <dbReference type="NCBI Taxonomy" id="360622"/>
    <lineage>
        <taxon>Eukaryota</taxon>
        <taxon>Viridiplantae</taxon>
        <taxon>Streptophyta</taxon>
        <taxon>Embryophyta</taxon>
        <taxon>Tracheophyta</taxon>
        <taxon>Spermatophyta</taxon>
        <taxon>Magnoliopsida</taxon>
        <taxon>eudicotyledons</taxon>
        <taxon>Gunneridae</taxon>
        <taxon>Pentapetalae</taxon>
        <taxon>asterids</taxon>
        <taxon>campanulids</taxon>
        <taxon>Apiales</taxon>
        <taxon>Apiaceae</taxon>
        <taxon>Apioideae</taxon>
        <taxon>apioid superclade</taxon>
        <taxon>Tordylieae</taxon>
        <taxon>Tordyliinae</taxon>
        <taxon>Heracleum</taxon>
    </lineage>
</organism>
<evidence type="ECO:0000313" key="1">
    <source>
        <dbReference type="EMBL" id="KAK1379921.1"/>
    </source>
</evidence>
<dbReference type="Proteomes" id="UP001237642">
    <property type="component" value="Unassembled WGS sequence"/>
</dbReference>
<proteinExistence type="predicted"/>
<evidence type="ECO:0000313" key="2">
    <source>
        <dbReference type="Proteomes" id="UP001237642"/>
    </source>
</evidence>
<protein>
    <recommendedName>
        <fullName evidence="3">Endonuclease/exonuclease/phosphatase domain-containing protein</fullName>
    </recommendedName>
</protein>
<keyword evidence="2" id="KW-1185">Reference proteome</keyword>
<dbReference type="EMBL" id="JAUIZM010000006">
    <property type="protein sequence ID" value="KAK1379921.1"/>
    <property type="molecule type" value="Genomic_DNA"/>
</dbReference>
<comment type="caution">
    <text evidence="1">The sequence shown here is derived from an EMBL/GenBank/DDBJ whole genome shotgun (WGS) entry which is preliminary data.</text>
</comment>
<reference evidence="1" key="2">
    <citation type="submission" date="2023-05" db="EMBL/GenBank/DDBJ databases">
        <authorList>
            <person name="Schelkunov M.I."/>
        </authorList>
    </citation>
    <scope>NUCLEOTIDE SEQUENCE</scope>
    <source>
        <strain evidence="1">Hsosn_3</strain>
        <tissue evidence="1">Leaf</tissue>
    </source>
</reference>
<dbReference type="InterPro" id="IPR036691">
    <property type="entry name" value="Endo/exonu/phosph_ase_sf"/>
</dbReference>